<dbReference type="PRINTS" id="PR00038">
    <property type="entry name" value="HTHLUXR"/>
</dbReference>
<feature type="compositionally biased region" description="Basic and acidic residues" evidence="3">
    <location>
        <begin position="350"/>
        <end position="366"/>
    </location>
</feature>
<protein>
    <submittedName>
        <fullName evidence="5">LuxR family transcriptional regulator</fullName>
    </submittedName>
</protein>
<dbReference type="InterPro" id="IPR016032">
    <property type="entry name" value="Sig_transdc_resp-reg_C-effctor"/>
</dbReference>
<dbReference type="GO" id="GO:0005737">
    <property type="term" value="C:cytoplasm"/>
    <property type="evidence" value="ECO:0007669"/>
    <property type="project" value="TreeGrafter"/>
</dbReference>
<dbReference type="GO" id="GO:0004016">
    <property type="term" value="F:adenylate cyclase activity"/>
    <property type="evidence" value="ECO:0007669"/>
    <property type="project" value="TreeGrafter"/>
</dbReference>
<name>A0A4V2XWR4_9ACTN</name>
<evidence type="ECO:0000256" key="1">
    <source>
        <dbReference type="ARBA" id="ARBA00022741"/>
    </source>
</evidence>
<reference evidence="5 6" key="1">
    <citation type="submission" date="2019-02" db="EMBL/GenBank/DDBJ databases">
        <title>Draft genome sequences of novel Actinobacteria.</title>
        <authorList>
            <person name="Sahin N."/>
            <person name="Ay H."/>
            <person name="Saygin H."/>
        </authorList>
    </citation>
    <scope>NUCLEOTIDE SEQUENCE [LARGE SCALE GENOMIC DNA]</scope>
    <source>
        <strain evidence="5 6">KC603</strain>
    </source>
</reference>
<dbReference type="GO" id="GO:0006355">
    <property type="term" value="P:regulation of DNA-templated transcription"/>
    <property type="evidence" value="ECO:0007669"/>
    <property type="project" value="InterPro"/>
</dbReference>
<evidence type="ECO:0000256" key="2">
    <source>
        <dbReference type="ARBA" id="ARBA00022840"/>
    </source>
</evidence>
<dbReference type="AlphaFoldDB" id="A0A4V2XWR4"/>
<keyword evidence="1" id="KW-0547">Nucleotide-binding</keyword>
<feature type="domain" description="HTH luxR-type" evidence="4">
    <location>
        <begin position="861"/>
        <end position="929"/>
    </location>
</feature>
<dbReference type="CDD" id="cd06170">
    <property type="entry name" value="LuxR_C_like"/>
    <property type="match status" value="1"/>
</dbReference>
<dbReference type="GO" id="GO:0003677">
    <property type="term" value="F:DNA binding"/>
    <property type="evidence" value="ECO:0007669"/>
    <property type="project" value="InterPro"/>
</dbReference>
<dbReference type="Pfam" id="PF00196">
    <property type="entry name" value="GerE"/>
    <property type="match status" value="1"/>
</dbReference>
<dbReference type="SUPFAM" id="SSF52540">
    <property type="entry name" value="P-loop containing nucleoside triphosphate hydrolases"/>
    <property type="match status" value="1"/>
</dbReference>
<evidence type="ECO:0000256" key="3">
    <source>
        <dbReference type="SAM" id="MobiDB-lite"/>
    </source>
</evidence>
<proteinExistence type="predicted"/>
<gene>
    <name evidence="5" type="ORF">E1212_15475</name>
</gene>
<sequence length="929" mass="97988">MSSQRALIGRDREREVLSALVTDVKAGRGQVLVLRGEAGIGKTALLDQLTDQADGCRLGQAAGVESEFELAFAGLHQLCRPFLSGLDRLPAPQRAALGTTFALRPGPPPDRFVVGLAVLSLLSEAAEEQPLICVVDDAHWLDQASAQTLEFVARRLHAERVALVFATRDTVGSPATFAGLPDLVLGGLSGRDAAALLETTVAGRLDVRVRDRVLAEAHGNPLALIELPLQVSSAALSFGPDAVPALDPTLTGRLEQGFLRRLEALPAESRQLVVLAAAEPVGDVRLLWQAAERLGLGEGALAETGGLLDLQHRVVFRHPLVRSAVYRAASPLSRRAAHGALAEVTDPAEDPDRRAWHRARAAEGPHEAVAAELEESADRALGRGGAAAAAAFLEAAATLTPDPARAARRSLAAARAKVTAGAFGEAQTLLAAAQAGPLREPEQAQVQLLAAQISAYSEHGNTALPLLLAAAARLEASDPSLARETYLDAFAAAMFAGRLAAGSDSGAGFGMGQVAAAMRGLTLPPSPARPDRLLQGIAVLFTDGHAVAAPGLLATVGAFGADELTMDEAVRFAWLAACVACDLWDDGNWDVLTRRHLEATRDIGALSVLPVALTSRVIYDLYSGDLDEAAALVAESHWMADVTGGQNTMLPYGAVCLDAMRGHTAAAERGFGRLLSDIAARGEGVGLNMVGWFQAVSANALGRYDDAQRAARLASGSPLELGPPKFALAELVEAAVGAGDTDTAHSAFEQLTSFTRASGTEAALAVEAGRRALLLAGADAEDAFRESIERLARTTLRVEHARARLRYGEWLRRAGVDRRAEARTQLRSAHDALSSMGVGVFTERARRELAATGEMLRPRPVDTTPADLTHQQAHIARLAADGLTNPEIGAALFLSPRTVEWHLRKVFAKVGVSTRRELRQSLLAARRRG</sequence>
<keyword evidence="2" id="KW-0067">ATP-binding</keyword>
<accession>A0A4V2XWR4</accession>
<dbReference type="Pfam" id="PF13191">
    <property type="entry name" value="AAA_16"/>
    <property type="match status" value="1"/>
</dbReference>
<dbReference type="InterPro" id="IPR000792">
    <property type="entry name" value="Tscrpt_reg_LuxR_C"/>
</dbReference>
<dbReference type="OrthoDB" id="3178131at2"/>
<dbReference type="GO" id="GO:0005524">
    <property type="term" value="F:ATP binding"/>
    <property type="evidence" value="ECO:0007669"/>
    <property type="project" value="UniProtKB-KW"/>
</dbReference>
<comment type="caution">
    <text evidence="5">The sequence shown here is derived from an EMBL/GenBank/DDBJ whole genome shotgun (WGS) entry which is preliminary data.</text>
</comment>
<dbReference type="InterPro" id="IPR041664">
    <property type="entry name" value="AAA_16"/>
</dbReference>
<feature type="region of interest" description="Disordered" evidence="3">
    <location>
        <begin position="337"/>
        <end position="367"/>
    </location>
</feature>
<dbReference type="SUPFAM" id="SSF46894">
    <property type="entry name" value="C-terminal effector domain of the bipartite response regulators"/>
    <property type="match status" value="1"/>
</dbReference>
<dbReference type="InterPro" id="IPR036388">
    <property type="entry name" value="WH-like_DNA-bd_sf"/>
</dbReference>
<dbReference type="PANTHER" id="PTHR16305">
    <property type="entry name" value="TESTICULAR SOLUBLE ADENYLYL CYCLASE"/>
    <property type="match status" value="1"/>
</dbReference>
<dbReference type="EMBL" id="SMKL01000032">
    <property type="protein sequence ID" value="TDC50295.1"/>
    <property type="molecule type" value="Genomic_DNA"/>
</dbReference>
<dbReference type="PROSITE" id="PS50043">
    <property type="entry name" value="HTH_LUXR_2"/>
    <property type="match status" value="1"/>
</dbReference>
<dbReference type="Proteomes" id="UP000295621">
    <property type="component" value="Unassembled WGS sequence"/>
</dbReference>
<evidence type="ECO:0000259" key="4">
    <source>
        <dbReference type="PROSITE" id="PS50043"/>
    </source>
</evidence>
<keyword evidence="6" id="KW-1185">Reference proteome</keyword>
<evidence type="ECO:0000313" key="6">
    <source>
        <dbReference type="Proteomes" id="UP000295621"/>
    </source>
</evidence>
<evidence type="ECO:0000313" key="5">
    <source>
        <dbReference type="EMBL" id="TDC50295.1"/>
    </source>
</evidence>
<dbReference type="Gene3D" id="1.10.10.10">
    <property type="entry name" value="Winged helix-like DNA-binding domain superfamily/Winged helix DNA-binding domain"/>
    <property type="match status" value="1"/>
</dbReference>
<dbReference type="Gene3D" id="3.40.50.300">
    <property type="entry name" value="P-loop containing nucleotide triphosphate hydrolases"/>
    <property type="match status" value="1"/>
</dbReference>
<dbReference type="PANTHER" id="PTHR16305:SF35">
    <property type="entry name" value="TRANSCRIPTIONAL ACTIVATOR DOMAIN"/>
    <property type="match status" value="1"/>
</dbReference>
<dbReference type="RefSeq" id="WP_131983989.1">
    <property type="nucleotide sequence ID" value="NZ_SMKL01000032.1"/>
</dbReference>
<organism evidence="5 6">
    <name type="scientific">Jiangella ureilytica</name>
    <dbReference type="NCBI Taxonomy" id="2530374"/>
    <lineage>
        <taxon>Bacteria</taxon>
        <taxon>Bacillati</taxon>
        <taxon>Actinomycetota</taxon>
        <taxon>Actinomycetes</taxon>
        <taxon>Jiangellales</taxon>
        <taxon>Jiangellaceae</taxon>
        <taxon>Jiangella</taxon>
    </lineage>
</organism>
<dbReference type="InterPro" id="IPR027417">
    <property type="entry name" value="P-loop_NTPase"/>
</dbReference>
<dbReference type="SMART" id="SM00421">
    <property type="entry name" value="HTH_LUXR"/>
    <property type="match status" value="1"/>
</dbReference>